<dbReference type="InterPro" id="IPR029016">
    <property type="entry name" value="GAF-like_dom_sf"/>
</dbReference>
<dbReference type="InterPro" id="IPR003018">
    <property type="entry name" value="GAF"/>
</dbReference>
<evidence type="ECO:0000313" key="3">
    <source>
        <dbReference type="Proteomes" id="UP000479692"/>
    </source>
</evidence>
<dbReference type="Pfam" id="PF01590">
    <property type="entry name" value="GAF"/>
    <property type="match status" value="1"/>
</dbReference>
<accession>A0A7C9M314</accession>
<reference evidence="2 3" key="1">
    <citation type="submission" date="2019-12" db="EMBL/GenBank/DDBJ databases">
        <authorList>
            <person name="Xu J."/>
        </authorList>
    </citation>
    <scope>NUCLEOTIDE SEQUENCE [LARGE SCALE GENOMIC DNA]</scope>
    <source>
        <strain evidence="2 3">HX-5-24</strain>
    </source>
</reference>
<name>A0A7C9M314_9GAMM</name>
<protein>
    <submittedName>
        <fullName evidence="2">GAF domain-containing protein</fullName>
    </submittedName>
</protein>
<gene>
    <name evidence="2" type="ORF">GN331_14675</name>
</gene>
<keyword evidence="3" id="KW-1185">Reference proteome</keyword>
<dbReference type="EMBL" id="WOXT01000005">
    <property type="protein sequence ID" value="MUV15448.1"/>
    <property type="molecule type" value="Genomic_DNA"/>
</dbReference>
<dbReference type="Gene3D" id="3.30.450.40">
    <property type="match status" value="1"/>
</dbReference>
<dbReference type="Proteomes" id="UP000479692">
    <property type="component" value="Unassembled WGS sequence"/>
</dbReference>
<evidence type="ECO:0000313" key="2">
    <source>
        <dbReference type="EMBL" id="MUV15448.1"/>
    </source>
</evidence>
<dbReference type="SMART" id="SM00065">
    <property type="entry name" value="GAF"/>
    <property type="match status" value="1"/>
</dbReference>
<sequence length="169" mass="18153">MAREEELVLAESVSVVALSRALADCFGFEDLVAKVAGSARALIGCDGATVVIRREGKCHYVEEDAIGALWKGQAFPLGDCVSGWAMTHRQQVVIPDIRSDPRVPLQLYLATFVRSMAMTPIERNGESIGAIGVYWASYHQATDSELLAMRAIAQSVAPVLLSARSAAMS</sequence>
<evidence type="ECO:0000259" key="1">
    <source>
        <dbReference type="SMART" id="SM00065"/>
    </source>
</evidence>
<dbReference type="AlphaFoldDB" id="A0A7C9M314"/>
<proteinExistence type="predicted"/>
<feature type="domain" description="GAF" evidence="1">
    <location>
        <begin position="27"/>
        <end position="169"/>
    </location>
</feature>
<organism evidence="2 3">
    <name type="scientific">Noviluteimonas gilva</name>
    <dbReference type="NCBI Taxonomy" id="2682097"/>
    <lineage>
        <taxon>Bacteria</taxon>
        <taxon>Pseudomonadati</taxon>
        <taxon>Pseudomonadota</taxon>
        <taxon>Gammaproteobacteria</taxon>
        <taxon>Lysobacterales</taxon>
        <taxon>Lysobacteraceae</taxon>
        <taxon>Noviluteimonas</taxon>
    </lineage>
</organism>
<dbReference type="SUPFAM" id="SSF55781">
    <property type="entry name" value="GAF domain-like"/>
    <property type="match status" value="1"/>
</dbReference>
<comment type="caution">
    <text evidence="2">The sequence shown here is derived from an EMBL/GenBank/DDBJ whole genome shotgun (WGS) entry which is preliminary data.</text>
</comment>